<protein>
    <recommendedName>
        <fullName evidence="5">DUF2066 domain-containing protein</fullName>
    </recommendedName>
</protein>
<proteinExistence type="predicted"/>
<feature type="compositionally biased region" description="Pro residues" evidence="1">
    <location>
        <begin position="383"/>
        <end position="398"/>
    </location>
</feature>
<gene>
    <name evidence="3" type="ORF">H3309_16745</name>
</gene>
<accession>A0A7G5IHS2</accession>
<dbReference type="EMBL" id="CP059851">
    <property type="protein sequence ID" value="QMW22914.1"/>
    <property type="molecule type" value="Genomic_DNA"/>
</dbReference>
<keyword evidence="4" id="KW-1185">Reference proteome</keyword>
<evidence type="ECO:0000256" key="1">
    <source>
        <dbReference type="SAM" id="MobiDB-lite"/>
    </source>
</evidence>
<sequence>MRLLLWLFLLLAAPTLAQAPKPGSAGSGLIISGIKVDVAGKGAADARLNGWRDAQRQAWPQLWARLTGEMAGAAPRLTDDALDGIVSAIEVEQEQVSAKRYIASLAVVFDRVRAARYLGSAGSVIRSPPFLLLPVLQDAGVRMAYEPTSPWLAAWGRLRAGESTVDYVRISPTPGDVILLSAWQALRRDAAGWRDLVDRYQVADVLIPELILERSFPGGPVSALLIARGGTEGADYGRLRLVNRGGDVDNLLATAVREADRLYTAAIRSGALKADPGLLEEVKIVESAAPSLVVPTLSAVEMRVATPDEAAWQRWAAQLRAVPGVTAVRMLAFVAGGESAIALDAPAGIEALRYALDQRGLTLAEDLQGVLLRPRRPTDPRVEPPAAPETTPPAPPAVTPAAPAATAPPPGKPPAPAAKPAAPPKPLLPPGTGA</sequence>
<keyword evidence="2" id="KW-0732">Signal</keyword>
<evidence type="ECO:0000313" key="4">
    <source>
        <dbReference type="Proteomes" id="UP000515292"/>
    </source>
</evidence>
<dbReference type="AlphaFoldDB" id="A0A7G5IHS2"/>
<evidence type="ECO:0008006" key="5">
    <source>
        <dbReference type="Google" id="ProtNLM"/>
    </source>
</evidence>
<organism evidence="3 4">
    <name type="scientific">Sandaracinobacteroides saxicola</name>
    <dbReference type="NCBI Taxonomy" id="2759707"/>
    <lineage>
        <taxon>Bacteria</taxon>
        <taxon>Pseudomonadati</taxon>
        <taxon>Pseudomonadota</taxon>
        <taxon>Alphaproteobacteria</taxon>
        <taxon>Sphingomonadales</taxon>
        <taxon>Sphingosinicellaceae</taxon>
        <taxon>Sandaracinobacteroides</taxon>
    </lineage>
</organism>
<name>A0A7G5IHS2_9SPHN</name>
<evidence type="ECO:0000313" key="3">
    <source>
        <dbReference type="EMBL" id="QMW22914.1"/>
    </source>
</evidence>
<evidence type="ECO:0000256" key="2">
    <source>
        <dbReference type="SAM" id="SignalP"/>
    </source>
</evidence>
<dbReference type="RefSeq" id="WP_182296252.1">
    <property type="nucleotide sequence ID" value="NZ_CP059851.1"/>
</dbReference>
<reference evidence="3 4" key="1">
    <citation type="submission" date="2020-07" db="EMBL/GenBank/DDBJ databases">
        <title>Complete genome sequence for Sandaracinobacter sp. M6.</title>
        <authorList>
            <person name="Tang Y."/>
            <person name="Liu Q."/>
            <person name="Guo Z."/>
            <person name="Lei P."/>
            <person name="Huang B."/>
        </authorList>
    </citation>
    <scope>NUCLEOTIDE SEQUENCE [LARGE SCALE GENOMIC DNA]</scope>
    <source>
        <strain evidence="3 4">M6</strain>
    </source>
</reference>
<feature type="signal peptide" evidence="2">
    <location>
        <begin position="1"/>
        <end position="19"/>
    </location>
</feature>
<feature type="compositionally biased region" description="Pro residues" evidence="1">
    <location>
        <begin position="406"/>
        <end position="434"/>
    </location>
</feature>
<feature type="chain" id="PRO_5028992864" description="DUF2066 domain-containing protein" evidence="2">
    <location>
        <begin position="20"/>
        <end position="434"/>
    </location>
</feature>
<feature type="region of interest" description="Disordered" evidence="1">
    <location>
        <begin position="372"/>
        <end position="434"/>
    </location>
</feature>
<dbReference type="Proteomes" id="UP000515292">
    <property type="component" value="Chromosome"/>
</dbReference>
<dbReference type="KEGG" id="sand:H3309_16745"/>